<dbReference type="AlphaFoldDB" id="A0A3G1GNF7"/>
<evidence type="ECO:0000256" key="12">
    <source>
        <dbReference type="RuleBase" id="RU003661"/>
    </source>
</evidence>
<keyword evidence="11 13" id="KW-0472">Membrane</keyword>
<evidence type="ECO:0000256" key="9">
    <source>
        <dbReference type="ARBA" id="ARBA00023065"/>
    </source>
</evidence>
<dbReference type="GO" id="GO:0031966">
    <property type="term" value="C:mitochondrial membrane"/>
    <property type="evidence" value="ECO:0007669"/>
    <property type="project" value="UniProtKB-SubCell"/>
</dbReference>
<protein>
    <recommendedName>
        <fullName evidence="12">ATP synthase complex subunit 8</fullName>
    </recommendedName>
</protein>
<proteinExistence type="inferred from homology"/>
<evidence type="ECO:0000256" key="13">
    <source>
        <dbReference type="SAM" id="Phobius"/>
    </source>
</evidence>
<keyword evidence="6 12" id="KW-0812">Transmembrane</keyword>
<evidence type="ECO:0000313" key="14">
    <source>
        <dbReference type="EMBL" id="APX39329.1"/>
    </source>
</evidence>
<name>A0A3G1GNF7_9CUCU</name>
<dbReference type="GO" id="GO:0015986">
    <property type="term" value="P:proton motive force-driven ATP synthesis"/>
    <property type="evidence" value="ECO:0007669"/>
    <property type="project" value="InterPro"/>
</dbReference>
<dbReference type="EMBL" id="KX943360">
    <property type="protein sequence ID" value="APX39329.1"/>
    <property type="molecule type" value="Genomic_DNA"/>
</dbReference>
<dbReference type="GO" id="GO:0015078">
    <property type="term" value="F:proton transmembrane transporter activity"/>
    <property type="evidence" value="ECO:0007669"/>
    <property type="project" value="InterPro"/>
</dbReference>
<evidence type="ECO:0000256" key="4">
    <source>
        <dbReference type="ARBA" id="ARBA00022448"/>
    </source>
</evidence>
<keyword evidence="4 12" id="KW-0813">Transport</keyword>
<feature type="transmembrane region" description="Helical" evidence="13">
    <location>
        <begin position="12"/>
        <end position="34"/>
    </location>
</feature>
<sequence>MPQMMPLNWLTLLFFFTLIFYFFNNMNFFNFMYFPQKKMISKSKINFNWKW</sequence>
<keyword evidence="7 12" id="KW-0375">Hydrogen ion transport</keyword>
<keyword evidence="9 12" id="KW-0406">Ion transport</keyword>
<organism evidence="14">
    <name type="scientific">Longitarsus pratensis</name>
    <dbReference type="NCBI Taxonomy" id="1425584"/>
    <lineage>
        <taxon>Eukaryota</taxon>
        <taxon>Metazoa</taxon>
        <taxon>Ecdysozoa</taxon>
        <taxon>Arthropoda</taxon>
        <taxon>Hexapoda</taxon>
        <taxon>Insecta</taxon>
        <taxon>Pterygota</taxon>
        <taxon>Neoptera</taxon>
        <taxon>Endopterygota</taxon>
        <taxon>Coleoptera</taxon>
        <taxon>Polyphaga</taxon>
        <taxon>Cucujiformia</taxon>
        <taxon>Chrysomeloidea</taxon>
        <taxon>Chrysomelidae</taxon>
        <taxon>Galerucinae</taxon>
        <taxon>Alticini</taxon>
        <taxon>Longitarsus</taxon>
    </lineage>
</organism>
<evidence type="ECO:0000256" key="8">
    <source>
        <dbReference type="ARBA" id="ARBA00022989"/>
    </source>
</evidence>
<reference evidence="14" key="1">
    <citation type="journal article" date="2015" name="Methods Ecol Evol 6">
        <title>Validating the power of mitochondrial metagenomics for community ecology and phylogenetics of complex assemblages.</title>
        <authorList>
            <person name="Gomez-Rodriguez C."/>
            <person name="Crampton-Platt A."/>
            <person name="Timmermans M.J.T.N."/>
            <person name="Baselga A."/>
            <person name="Vogler A.P."/>
        </authorList>
    </citation>
    <scope>NUCLEOTIDE SEQUENCE</scope>
</reference>
<evidence type="ECO:0000256" key="1">
    <source>
        <dbReference type="ARBA" id="ARBA00004304"/>
    </source>
</evidence>
<comment type="subcellular location">
    <subcellularLocation>
        <location evidence="1 12">Mitochondrion membrane</location>
        <topology evidence="1 12">Single-pass membrane protein</topology>
    </subcellularLocation>
</comment>
<accession>A0A3G1GNF7</accession>
<evidence type="ECO:0000256" key="2">
    <source>
        <dbReference type="ARBA" id="ARBA00008892"/>
    </source>
</evidence>
<comment type="subunit">
    <text evidence="3">F-type ATPases have 2 components, CF(1) - the catalytic core - and CF(0) - the membrane proton channel.</text>
</comment>
<geneLocation type="mitochondrion" evidence="14"/>
<dbReference type="InterPro" id="IPR001421">
    <property type="entry name" value="ATP8_metazoa"/>
</dbReference>
<evidence type="ECO:0000256" key="10">
    <source>
        <dbReference type="ARBA" id="ARBA00023128"/>
    </source>
</evidence>
<dbReference type="GO" id="GO:0045259">
    <property type="term" value="C:proton-transporting ATP synthase complex"/>
    <property type="evidence" value="ECO:0007669"/>
    <property type="project" value="UniProtKB-KW"/>
</dbReference>
<dbReference type="Pfam" id="PF00895">
    <property type="entry name" value="ATP-synt_8"/>
    <property type="match status" value="1"/>
</dbReference>
<evidence type="ECO:0000256" key="5">
    <source>
        <dbReference type="ARBA" id="ARBA00022547"/>
    </source>
</evidence>
<keyword evidence="8 13" id="KW-1133">Transmembrane helix</keyword>
<comment type="similarity">
    <text evidence="2 12">Belongs to the ATPase protein 8 family.</text>
</comment>
<keyword evidence="5 12" id="KW-0138">CF(0)</keyword>
<evidence type="ECO:0000256" key="7">
    <source>
        <dbReference type="ARBA" id="ARBA00022781"/>
    </source>
</evidence>
<gene>
    <name evidence="14" type="primary">atp8</name>
</gene>
<keyword evidence="10 12" id="KW-0496">Mitochondrion</keyword>
<evidence type="ECO:0000256" key="3">
    <source>
        <dbReference type="ARBA" id="ARBA00011291"/>
    </source>
</evidence>
<evidence type="ECO:0000256" key="6">
    <source>
        <dbReference type="ARBA" id="ARBA00022692"/>
    </source>
</evidence>
<evidence type="ECO:0000256" key="11">
    <source>
        <dbReference type="ARBA" id="ARBA00023136"/>
    </source>
</evidence>